<evidence type="ECO:0000313" key="1">
    <source>
        <dbReference type="EMBL" id="DAD66717.1"/>
    </source>
</evidence>
<dbReference type="EMBL" id="BK014662">
    <property type="protein sequence ID" value="DAD66717.1"/>
    <property type="molecule type" value="Genomic_DNA"/>
</dbReference>
<name>A0A8S5L9X9_9CAUD</name>
<proteinExistence type="predicted"/>
<sequence length="123" mass="14489">MNKIRLETLKKKVADDLARSFDWTTVIALALQDHINRTELETMLKYGGEYMGHTTQRHSTSVIMKYQKIVTDAVYNTDVRCVHKLVTAMKHKSLLPKWIREGDYYVDMDDNCEWCLFRNEEGE</sequence>
<organism evidence="1">
    <name type="scientific">Myoviridae sp. ctPuP5</name>
    <dbReference type="NCBI Taxonomy" id="2823543"/>
    <lineage>
        <taxon>Viruses</taxon>
        <taxon>Duplodnaviria</taxon>
        <taxon>Heunggongvirae</taxon>
        <taxon>Uroviricota</taxon>
        <taxon>Caudoviricetes</taxon>
    </lineage>
</organism>
<accession>A0A8S5L9X9</accession>
<protein>
    <submittedName>
        <fullName evidence="1">Arginine/serine-rich protein</fullName>
    </submittedName>
</protein>
<reference evidence="1" key="1">
    <citation type="journal article" date="2021" name="Proc. Natl. Acad. Sci. U.S.A.">
        <title>A Catalog of Tens of Thousands of Viruses from Human Metagenomes Reveals Hidden Associations with Chronic Diseases.</title>
        <authorList>
            <person name="Tisza M.J."/>
            <person name="Buck C.B."/>
        </authorList>
    </citation>
    <scope>NUCLEOTIDE SEQUENCE</scope>
    <source>
        <strain evidence="1">CtPuP5</strain>
    </source>
</reference>